<feature type="chain" id="PRO_5011713967" evidence="1">
    <location>
        <begin position="28"/>
        <end position="144"/>
    </location>
</feature>
<name>A0A1H4F9R2_9RHOB</name>
<keyword evidence="3" id="KW-1185">Reference proteome</keyword>
<reference evidence="2 3" key="1">
    <citation type="submission" date="2016-10" db="EMBL/GenBank/DDBJ databases">
        <authorList>
            <person name="de Groot N.N."/>
        </authorList>
    </citation>
    <scope>NUCLEOTIDE SEQUENCE [LARGE SCALE GENOMIC DNA]</scope>
    <source>
        <strain evidence="2 3">DSM 15345</strain>
    </source>
</reference>
<evidence type="ECO:0000313" key="2">
    <source>
        <dbReference type="EMBL" id="SEA93610.1"/>
    </source>
</evidence>
<dbReference type="RefSeq" id="WP_093255798.1">
    <property type="nucleotide sequence ID" value="NZ_FNQM01000019.1"/>
</dbReference>
<dbReference type="AlphaFoldDB" id="A0A1H4F9R2"/>
<evidence type="ECO:0000313" key="3">
    <source>
        <dbReference type="Proteomes" id="UP000198703"/>
    </source>
</evidence>
<gene>
    <name evidence="2" type="ORF">SAMN05444370_11940</name>
</gene>
<dbReference type="Proteomes" id="UP000198703">
    <property type="component" value="Unassembled WGS sequence"/>
</dbReference>
<evidence type="ECO:0000256" key="1">
    <source>
        <dbReference type="SAM" id="SignalP"/>
    </source>
</evidence>
<accession>A0A1H4F9R2</accession>
<organism evidence="2 3">
    <name type="scientific">Rubrimonas cliftonensis</name>
    <dbReference type="NCBI Taxonomy" id="89524"/>
    <lineage>
        <taxon>Bacteria</taxon>
        <taxon>Pseudomonadati</taxon>
        <taxon>Pseudomonadota</taxon>
        <taxon>Alphaproteobacteria</taxon>
        <taxon>Rhodobacterales</taxon>
        <taxon>Paracoccaceae</taxon>
        <taxon>Rubrimonas</taxon>
    </lineage>
</organism>
<proteinExistence type="predicted"/>
<dbReference type="STRING" id="89524.SAMN05444370_11940"/>
<keyword evidence="1" id="KW-0732">Signal</keyword>
<sequence>MIAASPCSAAGRIAGACAALLAAGAVAGEARLLPQSTDDAKVLEVSGAGPTLIYEWATVDGACRAAPPPAFYALQHPAHGTLSGRSGDVRLRTGEAASCPQAASIGSQLFYTPAPGFSGRDGFVLRMVEADGAGSTFRVSLQVR</sequence>
<dbReference type="OrthoDB" id="7679074at2"/>
<dbReference type="EMBL" id="FNQM01000019">
    <property type="protein sequence ID" value="SEA93610.1"/>
    <property type="molecule type" value="Genomic_DNA"/>
</dbReference>
<protein>
    <submittedName>
        <fullName evidence="2">Uncharacterized protein</fullName>
    </submittedName>
</protein>
<feature type="signal peptide" evidence="1">
    <location>
        <begin position="1"/>
        <end position="27"/>
    </location>
</feature>